<sequence length="249" mass="27257">MNSFQPKATTRQYIQNGIDVMLDITDRLASISANGTSSSSSSRSSNSPEEMFTGGTTSSLVLASTILLNVGSSFNTASLALLYCWSISRVLVHIFGTPCSSYLNRSSNLFLKIRDTVSSQHDLVTTEPCNQNLLGRQVEVLVLLDLLPDLIHINSPGVDRDVPVVLVFEELCGCKPVAKKLDIVLKLVWLEMFMCNAGELEIKEVCDCQVLTGLWFTQRGPDLVKVGHQTIGQVLDGCHVGEVTDHKQK</sequence>
<feature type="region of interest" description="Disordered" evidence="1">
    <location>
        <begin position="33"/>
        <end position="52"/>
    </location>
</feature>
<reference evidence="2" key="1">
    <citation type="journal article" date="2021" name="Open Biol.">
        <title>Shared evolutionary footprints suggest mitochondrial oxidative damage underlies multiple complex I losses in fungi.</title>
        <authorList>
            <person name="Schikora-Tamarit M.A."/>
            <person name="Marcet-Houben M."/>
            <person name="Nosek J."/>
            <person name="Gabaldon T."/>
        </authorList>
    </citation>
    <scope>NUCLEOTIDE SEQUENCE</scope>
    <source>
        <strain evidence="2">CBS6075</strain>
    </source>
</reference>
<keyword evidence="3" id="KW-1185">Reference proteome</keyword>
<dbReference type="Proteomes" id="UP000769157">
    <property type="component" value="Unassembled WGS sequence"/>
</dbReference>
<feature type="compositionally biased region" description="Low complexity" evidence="1">
    <location>
        <begin position="33"/>
        <end position="47"/>
    </location>
</feature>
<name>A0A9P8PAP3_9ASCO</name>
<dbReference type="AlphaFoldDB" id="A0A9P8PAP3"/>
<proteinExistence type="predicted"/>
<dbReference type="EMBL" id="JAEUBE010000158">
    <property type="protein sequence ID" value="KAH3668095.1"/>
    <property type="molecule type" value="Genomic_DNA"/>
</dbReference>
<comment type="caution">
    <text evidence="2">The sequence shown here is derived from an EMBL/GenBank/DDBJ whole genome shotgun (WGS) entry which is preliminary data.</text>
</comment>
<evidence type="ECO:0000313" key="3">
    <source>
        <dbReference type="Proteomes" id="UP000769157"/>
    </source>
</evidence>
<organism evidence="2 3">
    <name type="scientific">Ogataea philodendri</name>
    <dbReference type="NCBI Taxonomy" id="1378263"/>
    <lineage>
        <taxon>Eukaryota</taxon>
        <taxon>Fungi</taxon>
        <taxon>Dikarya</taxon>
        <taxon>Ascomycota</taxon>
        <taxon>Saccharomycotina</taxon>
        <taxon>Pichiomycetes</taxon>
        <taxon>Pichiales</taxon>
        <taxon>Pichiaceae</taxon>
        <taxon>Ogataea</taxon>
    </lineage>
</organism>
<evidence type="ECO:0000256" key="1">
    <source>
        <dbReference type="SAM" id="MobiDB-lite"/>
    </source>
</evidence>
<dbReference type="GeneID" id="70233816"/>
<gene>
    <name evidence="2" type="ORF">OGAPHI_001849</name>
</gene>
<accession>A0A9P8PAP3</accession>
<evidence type="ECO:0000313" key="2">
    <source>
        <dbReference type="EMBL" id="KAH3668095.1"/>
    </source>
</evidence>
<dbReference type="RefSeq" id="XP_046062509.1">
    <property type="nucleotide sequence ID" value="XM_046202655.1"/>
</dbReference>
<protein>
    <submittedName>
        <fullName evidence="2">Uncharacterized protein</fullName>
    </submittedName>
</protein>
<reference evidence="2" key="2">
    <citation type="submission" date="2021-01" db="EMBL/GenBank/DDBJ databases">
        <authorList>
            <person name="Schikora-Tamarit M.A."/>
        </authorList>
    </citation>
    <scope>NUCLEOTIDE SEQUENCE</scope>
    <source>
        <strain evidence="2">CBS6075</strain>
    </source>
</reference>